<dbReference type="GO" id="GO:0008168">
    <property type="term" value="F:methyltransferase activity"/>
    <property type="evidence" value="ECO:0007669"/>
    <property type="project" value="UniProtKB-KW"/>
</dbReference>
<dbReference type="RefSeq" id="WP_379918978.1">
    <property type="nucleotide sequence ID" value="NZ_JBHUDD010000160.1"/>
</dbReference>
<evidence type="ECO:0000256" key="1">
    <source>
        <dbReference type="ARBA" id="ARBA00022490"/>
    </source>
</evidence>
<dbReference type="PIRSF" id="PIRSF003078">
    <property type="entry name" value="GidB"/>
    <property type="match status" value="1"/>
</dbReference>
<dbReference type="InterPro" id="IPR029063">
    <property type="entry name" value="SAM-dependent_MTases_sf"/>
</dbReference>
<dbReference type="GO" id="GO:0032259">
    <property type="term" value="P:methylation"/>
    <property type="evidence" value="ECO:0007669"/>
    <property type="project" value="UniProtKB-KW"/>
</dbReference>
<feature type="binding site" evidence="6">
    <location>
        <position position="73"/>
    </location>
    <ligand>
        <name>S-adenosyl-L-methionine</name>
        <dbReference type="ChEBI" id="CHEBI:59789"/>
    </ligand>
</feature>
<reference evidence="8" key="1">
    <citation type="journal article" date="2019" name="Int. J. Syst. Evol. Microbiol.">
        <title>The Global Catalogue of Microorganisms (GCM) 10K type strain sequencing project: providing services to taxonomists for standard genome sequencing and annotation.</title>
        <authorList>
            <consortium name="The Broad Institute Genomics Platform"/>
            <consortium name="The Broad Institute Genome Sequencing Center for Infectious Disease"/>
            <person name="Wu L."/>
            <person name="Ma J."/>
        </authorList>
    </citation>
    <scope>NUCLEOTIDE SEQUENCE [LARGE SCALE GENOMIC DNA]</scope>
    <source>
        <strain evidence="8">CGMCC 1.12477</strain>
    </source>
</reference>
<feature type="binding site" evidence="6">
    <location>
        <position position="68"/>
    </location>
    <ligand>
        <name>S-adenosyl-L-methionine</name>
        <dbReference type="ChEBI" id="CHEBI:59789"/>
    </ligand>
</feature>
<dbReference type="EMBL" id="JBHUDD010000160">
    <property type="protein sequence ID" value="MFD1511610.1"/>
    <property type="molecule type" value="Genomic_DNA"/>
</dbReference>
<dbReference type="PANTHER" id="PTHR31760:SF0">
    <property type="entry name" value="S-ADENOSYL-L-METHIONINE-DEPENDENT METHYLTRANSFERASES SUPERFAMILY PROTEIN"/>
    <property type="match status" value="1"/>
</dbReference>
<evidence type="ECO:0000256" key="3">
    <source>
        <dbReference type="ARBA" id="ARBA00022603"/>
    </source>
</evidence>
<keyword evidence="1 6" id="KW-0963">Cytoplasm</keyword>
<dbReference type="PANTHER" id="PTHR31760">
    <property type="entry name" value="S-ADENOSYL-L-METHIONINE-DEPENDENT METHYLTRANSFERASES SUPERFAMILY PROTEIN"/>
    <property type="match status" value="1"/>
</dbReference>
<dbReference type="NCBIfam" id="TIGR00138">
    <property type="entry name" value="rsmG_gidB"/>
    <property type="match status" value="1"/>
</dbReference>
<dbReference type="InterPro" id="IPR003682">
    <property type="entry name" value="rRNA_ssu_MeTfrase_G"/>
</dbReference>
<keyword evidence="5 6" id="KW-0949">S-adenosyl-L-methionine</keyword>
<gene>
    <name evidence="6 7" type="primary">rsmG</name>
    <name evidence="7" type="ORF">ACFTOW_19670</name>
</gene>
<keyword evidence="3 6" id="KW-0489">Methyltransferase</keyword>
<organism evidence="7 8">
    <name type="scientific">Lacimonas salitolerans</name>
    <dbReference type="NCBI Taxonomy" id="1323750"/>
    <lineage>
        <taxon>Bacteria</taxon>
        <taxon>Pseudomonadati</taxon>
        <taxon>Pseudomonadota</taxon>
        <taxon>Alphaproteobacteria</taxon>
        <taxon>Rhodobacterales</taxon>
        <taxon>Paracoccaceae</taxon>
        <taxon>Lacimonas</taxon>
    </lineage>
</organism>
<comment type="catalytic activity">
    <reaction evidence="6">
        <text>guanosine(527) in 16S rRNA + S-adenosyl-L-methionine = N(7)-methylguanosine(527) in 16S rRNA + S-adenosyl-L-homocysteine</text>
        <dbReference type="Rhea" id="RHEA:42732"/>
        <dbReference type="Rhea" id="RHEA-COMP:10209"/>
        <dbReference type="Rhea" id="RHEA-COMP:10210"/>
        <dbReference type="ChEBI" id="CHEBI:57856"/>
        <dbReference type="ChEBI" id="CHEBI:59789"/>
        <dbReference type="ChEBI" id="CHEBI:74269"/>
        <dbReference type="ChEBI" id="CHEBI:74480"/>
        <dbReference type="EC" id="2.1.1.170"/>
    </reaction>
</comment>
<dbReference type="Gene3D" id="3.40.50.150">
    <property type="entry name" value="Vaccinia Virus protein VP39"/>
    <property type="match status" value="1"/>
</dbReference>
<evidence type="ECO:0000256" key="6">
    <source>
        <dbReference type="HAMAP-Rule" id="MF_00074"/>
    </source>
</evidence>
<dbReference type="HAMAP" id="MF_00074">
    <property type="entry name" value="16SrRNA_methyltr_G"/>
    <property type="match status" value="1"/>
</dbReference>
<accession>A0ABW4EK45</accession>
<proteinExistence type="inferred from homology"/>
<feature type="binding site" evidence="6">
    <location>
        <position position="136"/>
    </location>
    <ligand>
        <name>S-adenosyl-L-methionine</name>
        <dbReference type="ChEBI" id="CHEBI:59789"/>
    </ligand>
</feature>
<comment type="caution">
    <text evidence="6">Lacks conserved residue(s) required for the propagation of feature annotation.</text>
</comment>
<evidence type="ECO:0000313" key="7">
    <source>
        <dbReference type="EMBL" id="MFD1511610.1"/>
    </source>
</evidence>
<protein>
    <recommendedName>
        <fullName evidence="6">Ribosomal RNA small subunit methyltransferase G</fullName>
        <ecNumber evidence="6">2.1.1.170</ecNumber>
    </recommendedName>
    <alternativeName>
        <fullName evidence="6">16S rRNA 7-methylguanosine methyltransferase</fullName>
        <shortName evidence="6">16S rRNA m7G methyltransferase</shortName>
    </alternativeName>
</protein>
<dbReference type="EC" id="2.1.1.170" evidence="6"/>
<evidence type="ECO:0000256" key="5">
    <source>
        <dbReference type="ARBA" id="ARBA00022691"/>
    </source>
</evidence>
<evidence type="ECO:0000256" key="2">
    <source>
        <dbReference type="ARBA" id="ARBA00022552"/>
    </source>
</evidence>
<name>A0ABW4EK45_9RHOB</name>
<dbReference type="Proteomes" id="UP001597186">
    <property type="component" value="Unassembled WGS sequence"/>
</dbReference>
<comment type="similarity">
    <text evidence="6">Belongs to the methyltransferase superfamily. RNA methyltransferase RsmG family.</text>
</comment>
<keyword evidence="8" id="KW-1185">Reference proteome</keyword>
<evidence type="ECO:0000256" key="4">
    <source>
        <dbReference type="ARBA" id="ARBA00022679"/>
    </source>
</evidence>
<keyword evidence="4 6" id="KW-0808">Transferase</keyword>
<comment type="caution">
    <text evidence="7">The sequence shown here is derived from an EMBL/GenBank/DDBJ whole genome shotgun (WGS) entry which is preliminary data.</text>
</comment>
<sequence>MQAAQHSNVSRETMDRLVRYVDLLEKWNPRINLVGKSTLKDAWTRHVVDSLQILALAPTEWTHWADLGSGGGFPGLVVAIAAMDQAEGRTVTLVESDQRKCAFLRTVIRETGAPAQVIAARIEDIEPLKADVISARALADLSTLLGFVQQHGTVDCTALFQKGETWQRELSQAQAQWAFTNTPYKSETEEKSVILRIQGVARV</sequence>
<comment type="subcellular location">
    <subcellularLocation>
        <location evidence="6">Cytoplasm</location>
    </subcellularLocation>
</comment>
<dbReference type="Pfam" id="PF02527">
    <property type="entry name" value="GidB"/>
    <property type="match status" value="1"/>
</dbReference>
<feature type="binding site" evidence="6">
    <location>
        <begin position="122"/>
        <end position="123"/>
    </location>
    <ligand>
        <name>S-adenosyl-L-methionine</name>
        <dbReference type="ChEBI" id="CHEBI:59789"/>
    </ligand>
</feature>
<evidence type="ECO:0000313" key="8">
    <source>
        <dbReference type="Proteomes" id="UP001597186"/>
    </source>
</evidence>
<keyword evidence="2 6" id="KW-0698">rRNA processing</keyword>
<comment type="function">
    <text evidence="6">Specifically methylates the N7 position of guanine in position 527 of 16S rRNA.</text>
</comment>
<dbReference type="SUPFAM" id="SSF53335">
    <property type="entry name" value="S-adenosyl-L-methionine-dependent methyltransferases"/>
    <property type="match status" value="1"/>
</dbReference>